<keyword evidence="4" id="KW-1185">Reference proteome</keyword>
<name>A0A2C5ZB29_9HYPO</name>
<dbReference type="Proteomes" id="UP000226431">
    <property type="component" value="Unassembled WGS sequence"/>
</dbReference>
<dbReference type="OrthoDB" id="10382484at2759"/>
<sequence length="158" mass="17321">MKLLAIATTLLTLAVATPVNSGYETAEKQDISDTNYCDLADAMDKSATSNGSRNGEIKVLRDNINRLCFCSKTHTAFPMTGGGSMSRDDCSRVVKENCAQLSEGQDLYECVRNWVLRNRLDVEEPYAAPEAGEEWDGDEPVVEDEGADNSMEGEPWGM</sequence>
<evidence type="ECO:0000313" key="4">
    <source>
        <dbReference type="Proteomes" id="UP000226431"/>
    </source>
</evidence>
<feature type="compositionally biased region" description="Acidic residues" evidence="1">
    <location>
        <begin position="131"/>
        <end position="147"/>
    </location>
</feature>
<feature type="region of interest" description="Disordered" evidence="1">
    <location>
        <begin position="125"/>
        <end position="158"/>
    </location>
</feature>
<proteinExistence type="predicted"/>
<accession>A0A2C5ZB29</accession>
<organism evidence="3 4">
    <name type="scientific">Ophiocordyceps camponoti-rufipedis</name>
    <dbReference type="NCBI Taxonomy" id="2004952"/>
    <lineage>
        <taxon>Eukaryota</taxon>
        <taxon>Fungi</taxon>
        <taxon>Dikarya</taxon>
        <taxon>Ascomycota</taxon>
        <taxon>Pezizomycotina</taxon>
        <taxon>Sordariomycetes</taxon>
        <taxon>Hypocreomycetidae</taxon>
        <taxon>Hypocreales</taxon>
        <taxon>Ophiocordycipitaceae</taxon>
        <taxon>Ophiocordyceps</taxon>
    </lineage>
</organism>
<reference evidence="3 4" key="1">
    <citation type="submission" date="2017-06" db="EMBL/GenBank/DDBJ databases">
        <title>Ant-infecting Ophiocordyceps genomes reveal a high diversity of potential behavioral manipulation genes and a possible major role for enterotoxins.</title>
        <authorList>
            <person name="De Bekker C."/>
            <person name="Evans H.C."/>
            <person name="Brachmann A."/>
            <person name="Hughes D.P."/>
        </authorList>
    </citation>
    <scope>NUCLEOTIDE SEQUENCE [LARGE SCALE GENOMIC DNA]</scope>
    <source>
        <strain evidence="3 4">Map16</strain>
    </source>
</reference>
<evidence type="ECO:0000256" key="1">
    <source>
        <dbReference type="SAM" id="MobiDB-lite"/>
    </source>
</evidence>
<feature type="chain" id="PRO_5012044557" evidence="2">
    <location>
        <begin position="17"/>
        <end position="158"/>
    </location>
</feature>
<dbReference type="EMBL" id="NJES01000087">
    <property type="protein sequence ID" value="PHH78237.1"/>
    <property type="molecule type" value="Genomic_DNA"/>
</dbReference>
<dbReference type="AlphaFoldDB" id="A0A2C5ZB29"/>
<comment type="caution">
    <text evidence="3">The sequence shown here is derived from an EMBL/GenBank/DDBJ whole genome shotgun (WGS) entry which is preliminary data.</text>
</comment>
<keyword evidence="2" id="KW-0732">Signal</keyword>
<evidence type="ECO:0000256" key="2">
    <source>
        <dbReference type="SAM" id="SignalP"/>
    </source>
</evidence>
<gene>
    <name evidence="3" type="ORF">CDD80_7191</name>
</gene>
<feature type="signal peptide" evidence="2">
    <location>
        <begin position="1"/>
        <end position="16"/>
    </location>
</feature>
<evidence type="ECO:0000313" key="3">
    <source>
        <dbReference type="EMBL" id="PHH78237.1"/>
    </source>
</evidence>
<protein>
    <submittedName>
        <fullName evidence="3">Uncharacterized protein</fullName>
    </submittedName>
</protein>